<keyword evidence="2" id="KW-0719">Serine esterase</keyword>
<dbReference type="Pfam" id="PF01083">
    <property type="entry name" value="Cutinase"/>
    <property type="match status" value="1"/>
</dbReference>
<dbReference type="GO" id="GO:0052689">
    <property type="term" value="F:carboxylic ester hydrolase activity"/>
    <property type="evidence" value="ECO:0007669"/>
    <property type="project" value="UniProtKB-KW"/>
</dbReference>
<evidence type="ECO:0000256" key="1">
    <source>
        <dbReference type="ARBA" id="ARBA00007534"/>
    </source>
</evidence>
<feature type="transmembrane region" description="Helical" evidence="6">
    <location>
        <begin position="12"/>
        <end position="34"/>
    </location>
</feature>
<keyword evidence="6" id="KW-0472">Membrane</keyword>
<dbReference type="InterPro" id="IPR029058">
    <property type="entry name" value="AB_hydrolase_fold"/>
</dbReference>
<dbReference type="SUPFAM" id="SSF53474">
    <property type="entry name" value="alpha/beta-Hydrolases"/>
    <property type="match status" value="1"/>
</dbReference>
<accession>A0AAD0NMK9</accession>
<proteinExistence type="inferred from homology"/>
<dbReference type="RefSeq" id="WP_107747925.1">
    <property type="nucleotide sequence ID" value="NZ_CP015453.1"/>
</dbReference>
<evidence type="ECO:0000256" key="6">
    <source>
        <dbReference type="SAM" id="Phobius"/>
    </source>
</evidence>
<feature type="region of interest" description="Disordered" evidence="5">
    <location>
        <begin position="41"/>
        <end position="60"/>
    </location>
</feature>
<keyword evidence="3" id="KW-0378">Hydrolase</keyword>
<evidence type="ECO:0000256" key="3">
    <source>
        <dbReference type="ARBA" id="ARBA00022801"/>
    </source>
</evidence>
<evidence type="ECO:0000256" key="5">
    <source>
        <dbReference type="SAM" id="MobiDB-lite"/>
    </source>
</evidence>
<evidence type="ECO:0000256" key="2">
    <source>
        <dbReference type="ARBA" id="ARBA00022487"/>
    </source>
</evidence>
<name>A0AAD0NMK9_9ACTN</name>
<dbReference type="Proteomes" id="UP000244903">
    <property type="component" value="Chromosome"/>
</dbReference>
<evidence type="ECO:0000313" key="7">
    <source>
        <dbReference type="EMBL" id="AWH94406.1"/>
    </source>
</evidence>
<dbReference type="SMART" id="SM01110">
    <property type="entry name" value="Cutinase"/>
    <property type="match status" value="1"/>
</dbReference>
<organism evidence="7 8">
    <name type="scientific">Dietzia psychralcaliphila</name>
    <dbReference type="NCBI Taxonomy" id="139021"/>
    <lineage>
        <taxon>Bacteria</taxon>
        <taxon>Bacillati</taxon>
        <taxon>Actinomycetota</taxon>
        <taxon>Actinomycetes</taxon>
        <taxon>Mycobacteriales</taxon>
        <taxon>Dietziaceae</taxon>
        <taxon>Dietzia</taxon>
    </lineage>
</organism>
<reference evidence="7 8" key="1">
    <citation type="submission" date="2016-04" db="EMBL/GenBank/DDBJ databases">
        <title>Complete genome sequence of the haloalkaliphilic hydrocarbon-degrading bacterium Dietzia psychralcaliphila ILA-1T, isolated from a drain of a fish product-processing plant.</title>
        <authorList>
            <person name="Zhao J."/>
            <person name="Hu B."/>
            <person name="Geng S."/>
            <person name="Nie Y."/>
            <person name="Tang Y."/>
        </authorList>
    </citation>
    <scope>NUCLEOTIDE SEQUENCE [LARGE SCALE GENOMIC DNA]</scope>
    <source>
        <strain evidence="7 8">ILA-1</strain>
    </source>
</reference>
<dbReference type="AlphaFoldDB" id="A0AAD0NMK9"/>
<dbReference type="KEGG" id="dpc:A6048_01495"/>
<dbReference type="PANTHER" id="PTHR33630:SF9">
    <property type="entry name" value="CUTINASE 4"/>
    <property type="match status" value="1"/>
</dbReference>
<sequence length="322" mass="33991">MARGSRRGGGRRLGCSLGALVMVVLLVLGIGWWIGNQGLPTGPGDGPGRESDEPELTQPADCPDVQMLAVPGTWESSPTDDPYAPSFMPNALLKSITDPLGQEYPAERLEVFTVPYVAQFRNPQRPDEITYDQSRAEGTDRARAELVAMHARCPYTSYILLGFSQGAVIAGDLTSEIGTGNGPVPADLVRGSVLIADGRRLPGEGQSPGLSPGTGQGMEISLQPVTGFTQLIAGATMTGPRPGGFGELADRTAQICDSRDLICNAPLNVVDGAARFQEFVANNAIHAMYATNPDVIMGTTVPEWTIGHTRELVDAAPEIAHG</sequence>
<dbReference type="PANTHER" id="PTHR33630">
    <property type="entry name" value="CUTINASE RV1984C-RELATED-RELATED"/>
    <property type="match status" value="1"/>
</dbReference>
<keyword evidence="6" id="KW-1133">Transmembrane helix</keyword>
<keyword evidence="8" id="KW-1185">Reference proteome</keyword>
<keyword evidence="4" id="KW-1015">Disulfide bond</keyword>
<dbReference type="InterPro" id="IPR000675">
    <property type="entry name" value="Cutinase/axe"/>
</dbReference>
<gene>
    <name evidence="7" type="ORF">A6048_01495</name>
</gene>
<protein>
    <submittedName>
        <fullName evidence="7">Cutinase</fullName>
    </submittedName>
</protein>
<keyword evidence="6" id="KW-0812">Transmembrane</keyword>
<comment type="similarity">
    <text evidence="1">Belongs to the cutinase family.</text>
</comment>
<dbReference type="EMBL" id="CP015453">
    <property type="protein sequence ID" value="AWH94406.1"/>
    <property type="molecule type" value="Genomic_DNA"/>
</dbReference>
<evidence type="ECO:0000313" key="8">
    <source>
        <dbReference type="Proteomes" id="UP000244903"/>
    </source>
</evidence>
<evidence type="ECO:0000256" key="4">
    <source>
        <dbReference type="ARBA" id="ARBA00023157"/>
    </source>
</evidence>
<dbReference type="Gene3D" id="3.40.50.1820">
    <property type="entry name" value="alpha/beta hydrolase"/>
    <property type="match status" value="1"/>
</dbReference>